<feature type="compositionally biased region" description="Polar residues" evidence="1">
    <location>
        <begin position="66"/>
        <end position="78"/>
    </location>
</feature>
<evidence type="ECO:0000313" key="4">
    <source>
        <dbReference type="Proteomes" id="UP000712281"/>
    </source>
</evidence>
<feature type="compositionally biased region" description="Basic and acidic residues" evidence="1">
    <location>
        <begin position="48"/>
        <end position="63"/>
    </location>
</feature>
<gene>
    <name evidence="2" type="ORF">F2Q68_00023626</name>
    <name evidence="3" type="ORF">F2Q70_00024175</name>
</gene>
<evidence type="ECO:0000256" key="1">
    <source>
        <dbReference type="SAM" id="MobiDB-lite"/>
    </source>
</evidence>
<comment type="caution">
    <text evidence="2">The sequence shown here is derived from an EMBL/GenBank/DDBJ whole genome shotgun (WGS) entry which is preliminary data.</text>
</comment>
<name>A0A8S9I9A6_BRACR</name>
<sequence>MILPVENEQLFRLFDLKAETEVKSDSGFLLSYRDDGDSGGDDEMEGGSGREEIVGGGSEREVSDLVLSQTKETTFSSLDQKDASMH</sequence>
<evidence type="ECO:0000313" key="3">
    <source>
        <dbReference type="EMBL" id="KAF2601232.1"/>
    </source>
</evidence>
<dbReference type="EMBL" id="QGKW02001911">
    <property type="protein sequence ID" value="KAF2566360.1"/>
    <property type="molecule type" value="Genomic_DNA"/>
</dbReference>
<protein>
    <submittedName>
        <fullName evidence="2">Uncharacterized protein</fullName>
    </submittedName>
</protein>
<dbReference type="AlphaFoldDB" id="A0A8S9I9A6"/>
<dbReference type="Proteomes" id="UP000712281">
    <property type="component" value="Unassembled WGS sequence"/>
</dbReference>
<organism evidence="2 4">
    <name type="scientific">Brassica cretica</name>
    <name type="common">Mustard</name>
    <dbReference type="NCBI Taxonomy" id="69181"/>
    <lineage>
        <taxon>Eukaryota</taxon>
        <taxon>Viridiplantae</taxon>
        <taxon>Streptophyta</taxon>
        <taxon>Embryophyta</taxon>
        <taxon>Tracheophyta</taxon>
        <taxon>Spermatophyta</taxon>
        <taxon>Magnoliopsida</taxon>
        <taxon>eudicotyledons</taxon>
        <taxon>Gunneridae</taxon>
        <taxon>Pentapetalae</taxon>
        <taxon>rosids</taxon>
        <taxon>malvids</taxon>
        <taxon>Brassicales</taxon>
        <taxon>Brassicaceae</taxon>
        <taxon>Brassiceae</taxon>
        <taxon>Brassica</taxon>
    </lineage>
</organism>
<feature type="region of interest" description="Disordered" evidence="1">
    <location>
        <begin position="27"/>
        <end position="86"/>
    </location>
</feature>
<reference evidence="2" key="1">
    <citation type="submission" date="2019-12" db="EMBL/GenBank/DDBJ databases">
        <title>Genome sequencing and annotation of Brassica cretica.</title>
        <authorList>
            <person name="Studholme D.J."/>
            <person name="Sarris P.F."/>
        </authorList>
    </citation>
    <scope>NUCLEOTIDE SEQUENCE</scope>
    <source>
        <strain evidence="2">PFS-001/15</strain>
        <strain evidence="3">PFS-102/07</strain>
        <tissue evidence="2">Leaf</tissue>
    </source>
</reference>
<dbReference type="EMBL" id="QGKY02000094">
    <property type="protein sequence ID" value="KAF2601232.1"/>
    <property type="molecule type" value="Genomic_DNA"/>
</dbReference>
<accession>A0A8S9I9A6</accession>
<evidence type="ECO:0000313" key="2">
    <source>
        <dbReference type="EMBL" id="KAF2566360.1"/>
    </source>
</evidence>
<proteinExistence type="predicted"/>